<evidence type="ECO:0000313" key="2">
    <source>
        <dbReference type="Proteomes" id="UP000184447"/>
    </source>
</evidence>
<keyword evidence="2" id="KW-1185">Reference proteome</keyword>
<dbReference type="Proteomes" id="UP000184447">
    <property type="component" value="Unassembled WGS sequence"/>
</dbReference>
<sequence length="139" mass="16271">MEDNNKNIESEIFQEDDKILIDIEEKIKGGEYSTKSILIDSIIEDEELVEDIEELNSEDDYISVFEEELDFENGVIDGFDMKKFNEEFNQGKSDENIRFIEEVEGLSSIIENIDEYEDKVEEFSPGLFVFKTKKDETKN</sequence>
<evidence type="ECO:0000313" key="1">
    <source>
        <dbReference type="EMBL" id="SHH77036.1"/>
    </source>
</evidence>
<dbReference type="OrthoDB" id="1938377at2"/>
<organism evidence="1 2">
    <name type="scientific">Clostridium grantii DSM 8605</name>
    <dbReference type="NCBI Taxonomy" id="1121316"/>
    <lineage>
        <taxon>Bacteria</taxon>
        <taxon>Bacillati</taxon>
        <taxon>Bacillota</taxon>
        <taxon>Clostridia</taxon>
        <taxon>Eubacteriales</taxon>
        <taxon>Clostridiaceae</taxon>
        <taxon>Clostridium</taxon>
    </lineage>
</organism>
<proteinExistence type="predicted"/>
<dbReference type="EMBL" id="FQXM01000012">
    <property type="protein sequence ID" value="SHH77036.1"/>
    <property type="molecule type" value="Genomic_DNA"/>
</dbReference>
<gene>
    <name evidence="1" type="ORF">SAMN02745207_02408</name>
</gene>
<accession>A0A1M5VP46</accession>
<dbReference type="RefSeq" id="WP_073338668.1">
    <property type="nucleotide sequence ID" value="NZ_FQXM01000012.1"/>
</dbReference>
<reference evidence="1 2" key="1">
    <citation type="submission" date="2016-11" db="EMBL/GenBank/DDBJ databases">
        <authorList>
            <person name="Jaros S."/>
            <person name="Januszkiewicz K."/>
            <person name="Wedrychowicz H."/>
        </authorList>
    </citation>
    <scope>NUCLEOTIDE SEQUENCE [LARGE SCALE GENOMIC DNA]</scope>
    <source>
        <strain evidence="1 2">DSM 8605</strain>
    </source>
</reference>
<protein>
    <submittedName>
        <fullName evidence="1">Uncharacterized protein</fullName>
    </submittedName>
</protein>
<name>A0A1M5VP46_9CLOT</name>
<dbReference type="AlphaFoldDB" id="A0A1M5VP46"/>